<dbReference type="InterPro" id="IPR000477">
    <property type="entry name" value="RT_dom"/>
</dbReference>
<evidence type="ECO:0000259" key="1">
    <source>
        <dbReference type="PROSITE" id="PS50878"/>
    </source>
</evidence>
<dbReference type="AlphaFoldDB" id="A0A1B6L9J0"/>
<dbReference type="PROSITE" id="PS50878">
    <property type="entry name" value="RT_POL"/>
    <property type="match status" value="1"/>
</dbReference>
<feature type="non-terminal residue" evidence="2">
    <location>
        <position position="1"/>
    </location>
</feature>
<gene>
    <name evidence="2" type="ORF">g.48553</name>
</gene>
<dbReference type="GO" id="GO:0071897">
    <property type="term" value="P:DNA biosynthetic process"/>
    <property type="evidence" value="ECO:0007669"/>
    <property type="project" value="UniProtKB-ARBA"/>
</dbReference>
<name>A0A1B6L9J0_9HEMI</name>
<sequence>GKSTITAAVEFVESIIDSIDRHEEVIGISMDLSKAFDRVCHGTLINKIKYFGIREPILSWFHSYIFERKQFVEIIHVKSDWLVKTRSEIKSCNFGIPQGSILGPLLFLCYINEIPNILTHVPCDNMFLYADDMNLKISGKLAEDIEINSFFDLANHKQILTSYNFQFNLDKTNFTSFTTRQNRTKIEPVIQMGTDELRQVEESEFLGMKIDKHLSWQSHVNHVCSKINSGLFALNKMSFVCNRKTLITIYFAFVHSHIEYGISLYGATSTKNLNNILVLQKRALRIILRLQRDESVKNHFVELKILTVFGLYIFHTVLLARENNSNSNDIRPCRYNTRGGARLESIGRHLSIFDKKPNQAGKKFLRMLPKNITSITSNSGLKKELKTYLIGIAPYSFEEGFPSSAY</sequence>
<proteinExistence type="predicted"/>
<protein>
    <recommendedName>
        <fullName evidence="1">Reverse transcriptase domain-containing protein</fullName>
    </recommendedName>
</protein>
<accession>A0A1B6L9J0</accession>
<dbReference type="Pfam" id="PF00078">
    <property type="entry name" value="RVT_1"/>
    <property type="match status" value="1"/>
</dbReference>
<feature type="domain" description="Reverse transcriptase" evidence="1">
    <location>
        <begin position="1"/>
        <end position="210"/>
    </location>
</feature>
<dbReference type="PANTHER" id="PTHR33332">
    <property type="entry name" value="REVERSE TRANSCRIPTASE DOMAIN-CONTAINING PROTEIN"/>
    <property type="match status" value="1"/>
</dbReference>
<dbReference type="EMBL" id="GEBQ01019662">
    <property type="protein sequence ID" value="JAT20315.1"/>
    <property type="molecule type" value="Transcribed_RNA"/>
</dbReference>
<reference evidence="2" key="1">
    <citation type="submission" date="2015-11" db="EMBL/GenBank/DDBJ databases">
        <title>De novo transcriptome assembly of four potential Pierce s Disease insect vectors from Arizona vineyards.</title>
        <authorList>
            <person name="Tassone E.E."/>
        </authorList>
    </citation>
    <scope>NUCLEOTIDE SEQUENCE</scope>
</reference>
<evidence type="ECO:0000313" key="2">
    <source>
        <dbReference type="EMBL" id="JAT20315.1"/>
    </source>
</evidence>
<dbReference type="InterPro" id="IPR043502">
    <property type="entry name" value="DNA/RNA_pol_sf"/>
</dbReference>
<organism evidence="2">
    <name type="scientific">Graphocephala atropunctata</name>
    <dbReference type="NCBI Taxonomy" id="36148"/>
    <lineage>
        <taxon>Eukaryota</taxon>
        <taxon>Metazoa</taxon>
        <taxon>Ecdysozoa</taxon>
        <taxon>Arthropoda</taxon>
        <taxon>Hexapoda</taxon>
        <taxon>Insecta</taxon>
        <taxon>Pterygota</taxon>
        <taxon>Neoptera</taxon>
        <taxon>Paraneoptera</taxon>
        <taxon>Hemiptera</taxon>
        <taxon>Auchenorrhyncha</taxon>
        <taxon>Membracoidea</taxon>
        <taxon>Cicadellidae</taxon>
        <taxon>Cicadellinae</taxon>
        <taxon>Cicadellini</taxon>
        <taxon>Graphocephala</taxon>
    </lineage>
</organism>
<dbReference type="SUPFAM" id="SSF56672">
    <property type="entry name" value="DNA/RNA polymerases"/>
    <property type="match status" value="1"/>
</dbReference>